<name>A0A9P1BXY4_9DINO</name>
<dbReference type="InterPro" id="IPR038595">
    <property type="entry name" value="LOR_sf"/>
</dbReference>
<accession>A0A9P1BXY4</accession>
<reference evidence="2" key="1">
    <citation type="submission" date="2022-10" db="EMBL/GenBank/DDBJ databases">
        <authorList>
            <person name="Chen Y."/>
            <person name="Dougan E. K."/>
            <person name="Chan C."/>
            <person name="Rhodes N."/>
            <person name="Thang M."/>
        </authorList>
    </citation>
    <scope>NUCLEOTIDE SEQUENCE</scope>
</reference>
<dbReference type="EMBL" id="CAMXCT010000551">
    <property type="protein sequence ID" value="CAI3980306.1"/>
    <property type="molecule type" value="Genomic_DNA"/>
</dbReference>
<dbReference type="SUPFAM" id="SSF54518">
    <property type="entry name" value="Tubby C-terminal domain-like"/>
    <property type="match status" value="1"/>
</dbReference>
<dbReference type="Proteomes" id="UP001152797">
    <property type="component" value="Unassembled WGS sequence"/>
</dbReference>
<evidence type="ECO:0000313" key="2">
    <source>
        <dbReference type="EMBL" id="CAI3980306.1"/>
    </source>
</evidence>
<dbReference type="InterPro" id="IPR007612">
    <property type="entry name" value="LOR"/>
</dbReference>
<protein>
    <submittedName>
        <fullName evidence="2">Uncharacterized protein</fullName>
    </submittedName>
</protein>
<dbReference type="Gene3D" id="2.40.160.200">
    <property type="entry name" value="LURP1-related"/>
    <property type="match status" value="1"/>
</dbReference>
<gene>
    <name evidence="2" type="ORF">C1SCF055_LOCUS8189</name>
</gene>
<feature type="non-terminal residue" evidence="2">
    <location>
        <position position="197"/>
    </location>
</feature>
<evidence type="ECO:0000313" key="4">
    <source>
        <dbReference type="Proteomes" id="UP001152797"/>
    </source>
</evidence>
<reference evidence="3" key="2">
    <citation type="submission" date="2024-04" db="EMBL/GenBank/DDBJ databases">
        <authorList>
            <person name="Chen Y."/>
            <person name="Shah S."/>
            <person name="Dougan E. K."/>
            <person name="Thang M."/>
            <person name="Chan C."/>
        </authorList>
    </citation>
    <scope>NUCLEOTIDE SEQUENCE [LARGE SCALE GENOMIC DNA]</scope>
</reference>
<dbReference type="OrthoDB" id="97518at2759"/>
<comment type="similarity">
    <text evidence="1">Belongs to the LOR family.</text>
</comment>
<evidence type="ECO:0000313" key="3">
    <source>
        <dbReference type="EMBL" id="CAL1133681.1"/>
    </source>
</evidence>
<dbReference type="EMBL" id="CAMXCT030000551">
    <property type="protein sequence ID" value="CAL4767618.1"/>
    <property type="molecule type" value="Genomic_DNA"/>
</dbReference>
<comment type="caution">
    <text evidence="2">The sequence shown here is derived from an EMBL/GenBank/DDBJ whole genome shotgun (WGS) entry which is preliminary data.</text>
</comment>
<dbReference type="InterPro" id="IPR025659">
    <property type="entry name" value="Tubby-like_C"/>
</dbReference>
<keyword evidence="4" id="KW-1185">Reference proteome</keyword>
<dbReference type="EMBL" id="CAMXCT020000551">
    <property type="protein sequence ID" value="CAL1133681.1"/>
    <property type="molecule type" value="Genomic_DNA"/>
</dbReference>
<sequence>MDLSPGGRYYGEQGPSAEVPLEEGAAEQVQPFVQAAQGAQQVQPFVQAAHGLRHKELRAFVLEEKGLAMSGEDFEVKTPEGQLVLKINGGNRVPIPGVVWDKLSLVTAGGQEIATLDRQAFAMTASYDLKRADGQKFGRISKAMFAFTSTFELYQEDDPEGGPLLKAEGSFSDKNYVMKSRSGRVVATVTRLKGFTG</sequence>
<dbReference type="AlphaFoldDB" id="A0A9P1BXY4"/>
<dbReference type="Pfam" id="PF04525">
    <property type="entry name" value="LOR"/>
    <property type="match status" value="1"/>
</dbReference>
<proteinExistence type="inferred from homology"/>
<evidence type="ECO:0000256" key="1">
    <source>
        <dbReference type="ARBA" id="ARBA00005437"/>
    </source>
</evidence>
<organism evidence="2">
    <name type="scientific">Cladocopium goreaui</name>
    <dbReference type="NCBI Taxonomy" id="2562237"/>
    <lineage>
        <taxon>Eukaryota</taxon>
        <taxon>Sar</taxon>
        <taxon>Alveolata</taxon>
        <taxon>Dinophyceae</taxon>
        <taxon>Suessiales</taxon>
        <taxon>Symbiodiniaceae</taxon>
        <taxon>Cladocopium</taxon>
    </lineage>
</organism>